<name>A0A1M2W1P6_TRAPU</name>
<keyword evidence="2" id="KW-1185">Reference proteome</keyword>
<proteinExistence type="predicted"/>
<dbReference type="OrthoDB" id="3257981at2759"/>
<dbReference type="AlphaFoldDB" id="A0A1M2W1P6"/>
<organism evidence="1 2">
    <name type="scientific">Trametes pubescens</name>
    <name type="common">White-rot fungus</name>
    <dbReference type="NCBI Taxonomy" id="154538"/>
    <lineage>
        <taxon>Eukaryota</taxon>
        <taxon>Fungi</taxon>
        <taxon>Dikarya</taxon>
        <taxon>Basidiomycota</taxon>
        <taxon>Agaricomycotina</taxon>
        <taxon>Agaricomycetes</taxon>
        <taxon>Polyporales</taxon>
        <taxon>Polyporaceae</taxon>
        <taxon>Trametes</taxon>
    </lineage>
</organism>
<gene>
    <name evidence="1" type="ORF">TRAPUB_9642</name>
</gene>
<dbReference type="Proteomes" id="UP000184267">
    <property type="component" value="Unassembled WGS sequence"/>
</dbReference>
<evidence type="ECO:0000313" key="2">
    <source>
        <dbReference type="Proteomes" id="UP000184267"/>
    </source>
</evidence>
<dbReference type="GO" id="GO:0051118">
    <property type="term" value="F:glucan endo-1,3-alpha-glucosidase activity"/>
    <property type="evidence" value="ECO:0007669"/>
    <property type="project" value="InterPro"/>
</dbReference>
<dbReference type="Pfam" id="PF03659">
    <property type="entry name" value="Glyco_hydro_71"/>
    <property type="match status" value="1"/>
</dbReference>
<dbReference type="STRING" id="154538.A0A1M2W1P6"/>
<protein>
    <submittedName>
        <fullName evidence="1">Glucan endo-1,3-alpha-glucosidase agn1</fullName>
    </submittedName>
</protein>
<comment type="caution">
    <text evidence="1">The sequence shown here is derived from an EMBL/GenBank/DDBJ whole genome shotgun (WGS) entry which is preliminary data.</text>
</comment>
<sequence length="392" mass="44603">MSSTAGTAMQASQTPKPAKLVVAQFSSVGRSIRGACRDDVRVLQDYVAAFAHHPLQLLYGGKVLVSTFAGQDCFFGQAALQEAWRFVKSVLEEIAPVYLVPSFFINPERYPSITAMNGYFNWNGSWPIHLALDSPRQDIEHAQLDTDRHHIHHLGGRTFMAAVSPWFFTHYGPESWNKNWLYRGDDWLYVRRWEQLIAMRDQVDIVQIISWNDYGESHYIGPIKGAQPHSHAWVDGFPHTAWLALTHHFARAFKEGAYPQIARDRIYMWARPHMKDADAVDDPIGRPDRWQLVRARKLMHEWQTDDAIGLVVFTTGPARVRVWARDDVPGRTWTVGRGVHKLSHSMVPGGGMRAQVIRGDVVVAECAPSVEEFVVQERPQTYNFNVFTAMSP</sequence>
<dbReference type="OMA" id="FNWNGSW"/>
<accession>A0A1M2W1P6</accession>
<dbReference type="InterPro" id="IPR005197">
    <property type="entry name" value="Glyco_hydro_71"/>
</dbReference>
<dbReference type="Gene3D" id="3.20.20.80">
    <property type="entry name" value="Glycosidases"/>
    <property type="match status" value="1"/>
</dbReference>
<evidence type="ECO:0000313" key="1">
    <source>
        <dbReference type="EMBL" id="OJT13795.1"/>
    </source>
</evidence>
<dbReference type="CDD" id="cd11577">
    <property type="entry name" value="GH71"/>
    <property type="match status" value="1"/>
</dbReference>
<reference evidence="1 2" key="1">
    <citation type="submission" date="2016-10" db="EMBL/GenBank/DDBJ databases">
        <title>Genome sequence of the basidiomycete white-rot fungus Trametes pubescens.</title>
        <authorList>
            <person name="Makela M.R."/>
            <person name="Granchi Z."/>
            <person name="Peng M."/>
            <person name="De Vries R.P."/>
            <person name="Grigoriev I."/>
            <person name="Riley R."/>
            <person name="Hilden K."/>
        </authorList>
    </citation>
    <scope>NUCLEOTIDE SEQUENCE [LARGE SCALE GENOMIC DNA]</scope>
    <source>
        <strain evidence="1 2">FBCC735</strain>
    </source>
</reference>
<dbReference type="EMBL" id="MNAD01000360">
    <property type="protein sequence ID" value="OJT13795.1"/>
    <property type="molecule type" value="Genomic_DNA"/>
</dbReference>